<organism evidence="1 2">
    <name type="scientific">Candidatus Electrothrix aarhusensis</name>
    <dbReference type="NCBI Taxonomy" id="1859131"/>
    <lineage>
        <taxon>Bacteria</taxon>
        <taxon>Pseudomonadati</taxon>
        <taxon>Thermodesulfobacteriota</taxon>
        <taxon>Desulfobulbia</taxon>
        <taxon>Desulfobulbales</taxon>
        <taxon>Desulfobulbaceae</taxon>
        <taxon>Candidatus Electrothrix</taxon>
    </lineage>
</organism>
<name>A0A444IV28_9BACT</name>
<evidence type="ECO:0008006" key="3">
    <source>
        <dbReference type="Google" id="ProtNLM"/>
    </source>
</evidence>
<sequence>MMIDEKGILREVLDALPSVVFIVDRDVRVQEYNAAAAQFITVTKNAVLQQRAGDILCCIHSSRILGGCSRSSACSSCTIRNAVIDALDKNCIIRRRAKVQLIPPRKAIEQQALITVSPFSFQGTLYSLLMIDDINELAELYHMLLVCNACGKLLDGENTWDWAKSSLKNNWNIDCSYSYCTDCFNKEIKKFYGPTY</sequence>
<gene>
    <name evidence="1" type="ORF">H206_01707</name>
</gene>
<accession>A0A444IV28</accession>
<protein>
    <recommendedName>
        <fullName evidence="3">PAS domain-containing protein</fullName>
    </recommendedName>
</protein>
<evidence type="ECO:0000313" key="2">
    <source>
        <dbReference type="Proteomes" id="UP000287853"/>
    </source>
</evidence>
<comment type="caution">
    <text evidence="1">The sequence shown here is derived from an EMBL/GenBank/DDBJ whole genome shotgun (WGS) entry which is preliminary data.</text>
</comment>
<keyword evidence="2" id="KW-1185">Reference proteome</keyword>
<dbReference type="SUPFAM" id="SSF55785">
    <property type="entry name" value="PYP-like sensor domain (PAS domain)"/>
    <property type="match status" value="1"/>
</dbReference>
<dbReference type="InterPro" id="IPR035965">
    <property type="entry name" value="PAS-like_dom_sf"/>
</dbReference>
<dbReference type="AlphaFoldDB" id="A0A444IV28"/>
<dbReference type="Proteomes" id="UP000287853">
    <property type="component" value="Unassembled WGS sequence"/>
</dbReference>
<dbReference type="EMBL" id="MTKO01000094">
    <property type="protein sequence ID" value="RWX44455.1"/>
    <property type="molecule type" value="Genomic_DNA"/>
</dbReference>
<evidence type="ECO:0000313" key="1">
    <source>
        <dbReference type="EMBL" id="RWX44455.1"/>
    </source>
</evidence>
<reference evidence="1 2" key="1">
    <citation type="submission" date="2017-01" db="EMBL/GenBank/DDBJ databases">
        <title>The cable genome- insights into the physiology and evolution of filamentous bacteria capable of sulfide oxidation via long distance electron transfer.</title>
        <authorList>
            <person name="Schreiber L."/>
            <person name="Bjerg J.T."/>
            <person name="Boggild A."/>
            <person name="Van De Vossenberg J."/>
            <person name="Meysman F."/>
            <person name="Nielsen L.P."/>
            <person name="Schramm A."/>
            <person name="Kjeldsen K.U."/>
        </authorList>
    </citation>
    <scope>NUCLEOTIDE SEQUENCE [LARGE SCALE GENOMIC DNA]</scope>
    <source>
        <strain evidence="1">MCF</strain>
    </source>
</reference>
<proteinExistence type="predicted"/>
<dbReference type="Gene3D" id="3.30.450.20">
    <property type="entry name" value="PAS domain"/>
    <property type="match status" value="1"/>
</dbReference>